<feature type="domain" description="HMG box" evidence="5">
    <location>
        <begin position="427"/>
        <end position="499"/>
    </location>
</feature>
<dbReference type="GO" id="GO:0005634">
    <property type="term" value="C:nucleus"/>
    <property type="evidence" value="ECO:0007669"/>
    <property type="project" value="UniProtKB-UniRule"/>
</dbReference>
<evidence type="ECO:0000256" key="4">
    <source>
        <dbReference type="SAM" id="MobiDB-lite"/>
    </source>
</evidence>
<dbReference type="Pfam" id="PF09011">
    <property type="entry name" value="HMG_box_2"/>
    <property type="match status" value="1"/>
</dbReference>
<protein>
    <recommendedName>
        <fullName evidence="5">HMG box domain-containing protein</fullName>
    </recommendedName>
</protein>
<keyword evidence="7" id="KW-1185">Reference proteome</keyword>
<reference evidence="6" key="1">
    <citation type="submission" date="2020-11" db="EMBL/GenBank/DDBJ databases">
        <authorList>
            <consortium name="DOE Joint Genome Institute"/>
            <person name="Ahrendt S."/>
            <person name="Riley R."/>
            <person name="Andreopoulos W."/>
            <person name="Labutti K."/>
            <person name="Pangilinan J."/>
            <person name="Ruiz-Duenas F.J."/>
            <person name="Barrasa J.M."/>
            <person name="Sanchez-Garcia M."/>
            <person name="Camarero S."/>
            <person name="Miyauchi S."/>
            <person name="Serrano A."/>
            <person name="Linde D."/>
            <person name="Babiker R."/>
            <person name="Drula E."/>
            <person name="Ayuso-Fernandez I."/>
            <person name="Pacheco R."/>
            <person name="Padilla G."/>
            <person name="Ferreira P."/>
            <person name="Barriuso J."/>
            <person name="Kellner H."/>
            <person name="Castanera R."/>
            <person name="Alfaro M."/>
            <person name="Ramirez L."/>
            <person name="Pisabarro A.G."/>
            <person name="Kuo A."/>
            <person name="Tritt A."/>
            <person name="Lipzen A."/>
            <person name="He G."/>
            <person name="Yan M."/>
            <person name="Ng V."/>
            <person name="Cullen D."/>
            <person name="Martin F."/>
            <person name="Rosso M.-N."/>
            <person name="Henrissat B."/>
            <person name="Hibbett D."/>
            <person name="Martinez A.T."/>
            <person name="Grigoriev I.V."/>
        </authorList>
    </citation>
    <scope>NUCLEOTIDE SEQUENCE</scope>
    <source>
        <strain evidence="6">CIRM-BRFM 674</strain>
    </source>
</reference>
<dbReference type="AlphaFoldDB" id="A0A9P5Z339"/>
<dbReference type="PANTHER" id="PTHR46040:SF3">
    <property type="entry name" value="HIGH MOBILITY GROUP PROTEIN 2"/>
    <property type="match status" value="1"/>
</dbReference>
<dbReference type="InterPro" id="IPR051965">
    <property type="entry name" value="ChromReg_NeuronalGeneExpr"/>
</dbReference>
<dbReference type="GO" id="GO:0010468">
    <property type="term" value="P:regulation of gene expression"/>
    <property type="evidence" value="ECO:0007669"/>
    <property type="project" value="TreeGrafter"/>
</dbReference>
<comment type="caution">
    <text evidence="6">The sequence shown here is derived from an EMBL/GenBank/DDBJ whole genome shotgun (WGS) entry which is preliminary data.</text>
</comment>
<feature type="region of interest" description="Disordered" evidence="4">
    <location>
        <begin position="46"/>
        <end position="67"/>
    </location>
</feature>
<sequence>MSSSTSSPHFRENVAGAATRSTFMTSEELHALLNLPFAYVSQTPPTYRTPSDNLSKPSPSDVYGSPYRAELSPYPGSDIWHNSPSTSSHVPPYLKSGGQVGLQNASPSGELNALNNKEKEISSDESWPQLPKYTDFTEIFTREEYAAIAICYDIYGSSSSTFITADEVFRTRKEVVLDLIWRFQTYDVLQHMKSLEEFDEFDFYERIYGTPVSFHYSSIMSSTTSADNQRSEEPRPLPNHFASRLQQGDLAARLLQANEASLSRRGKADQGIRRWVQANEIGFQTRHGVASPLNSDVSIMSFHFDELFKWVKKKAEKSTSSSSSYGTKSGYHSRSSSFSSESYIPGTVLTNSDFPYAYPIDLYSLGGSPSIDMRKTPSPSPGNDGDSATSSPLRSRIPTPPPPEAAKRRSRRPERSAKTKTRDPNAPKKPWSAYFSFLSQIRTQPQLLRKVFGDETATEKQSVLAARWWREMTDAERKPFIDKAYQDKAEYHEAVKVYEKSRASAK</sequence>
<name>A0A9P5Z339_9AGAR</name>
<keyword evidence="1 3" id="KW-0238">DNA-binding</keyword>
<dbReference type="InterPro" id="IPR036910">
    <property type="entry name" value="HMG_box_dom_sf"/>
</dbReference>
<feature type="compositionally biased region" description="Basic and acidic residues" evidence="4">
    <location>
        <begin position="413"/>
        <end position="426"/>
    </location>
</feature>
<feature type="compositionally biased region" description="Polar residues" evidence="4">
    <location>
        <begin position="46"/>
        <end position="58"/>
    </location>
</feature>
<dbReference type="InterPro" id="IPR009071">
    <property type="entry name" value="HMG_box_dom"/>
</dbReference>
<evidence type="ECO:0000313" key="6">
    <source>
        <dbReference type="EMBL" id="KAF9478561.1"/>
    </source>
</evidence>
<evidence type="ECO:0000313" key="7">
    <source>
        <dbReference type="Proteomes" id="UP000807469"/>
    </source>
</evidence>
<proteinExistence type="predicted"/>
<dbReference type="SMART" id="SM00398">
    <property type="entry name" value="HMG"/>
    <property type="match status" value="1"/>
</dbReference>
<feature type="region of interest" description="Disordered" evidence="4">
    <location>
        <begin position="319"/>
        <end position="341"/>
    </location>
</feature>
<evidence type="ECO:0000256" key="2">
    <source>
        <dbReference type="ARBA" id="ARBA00023242"/>
    </source>
</evidence>
<organism evidence="6 7">
    <name type="scientific">Pholiota conissans</name>
    <dbReference type="NCBI Taxonomy" id="109636"/>
    <lineage>
        <taxon>Eukaryota</taxon>
        <taxon>Fungi</taxon>
        <taxon>Dikarya</taxon>
        <taxon>Basidiomycota</taxon>
        <taxon>Agaricomycotina</taxon>
        <taxon>Agaricomycetes</taxon>
        <taxon>Agaricomycetidae</taxon>
        <taxon>Agaricales</taxon>
        <taxon>Agaricineae</taxon>
        <taxon>Strophariaceae</taxon>
        <taxon>Pholiota</taxon>
    </lineage>
</organism>
<keyword evidence="2 3" id="KW-0539">Nucleus</keyword>
<accession>A0A9P5Z339</accession>
<dbReference type="GO" id="GO:0003677">
    <property type="term" value="F:DNA binding"/>
    <property type="evidence" value="ECO:0007669"/>
    <property type="project" value="UniProtKB-UniRule"/>
</dbReference>
<dbReference type="SUPFAM" id="SSF47095">
    <property type="entry name" value="HMG-box"/>
    <property type="match status" value="1"/>
</dbReference>
<feature type="DNA-binding region" description="HMG box" evidence="3">
    <location>
        <begin position="427"/>
        <end position="499"/>
    </location>
</feature>
<feature type="region of interest" description="Disordered" evidence="4">
    <location>
        <begin position="368"/>
        <end position="430"/>
    </location>
</feature>
<dbReference type="PROSITE" id="PS50118">
    <property type="entry name" value="HMG_BOX_2"/>
    <property type="match status" value="1"/>
</dbReference>
<dbReference type="EMBL" id="MU155231">
    <property type="protein sequence ID" value="KAF9478561.1"/>
    <property type="molecule type" value="Genomic_DNA"/>
</dbReference>
<dbReference type="Proteomes" id="UP000807469">
    <property type="component" value="Unassembled WGS sequence"/>
</dbReference>
<dbReference type="OrthoDB" id="5550281at2759"/>
<dbReference type="PANTHER" id="PTHR46040">
    <property type="entry name" value="HIGH MOBILITY GROUP PROTEIN 2"/>
    <property type="match status" value="1"/>
</dbReference>
<evidence type="ECO:0000259" key="5">
    <source>
        <dbReference type="PROSITE" id="PS50118"/>
    </source>
</evidence>
<evidence type="ECO:0000256" key="1">
    <source>
        <dbReference type="ARBA" id="ARBA00023125"/>
    </source>
</evidence>
<gene>
    <name evidence="6" type="ORF">BDN70DRAFT_879788</name>
</gene>
<evidence type="ECO:0000256" key="3">
    <source>
        <dbReference type="PROSITE-ProRule" id="PRU00267"/>
    </source>
</evidence>
<dbReference type="Gene3D" id="1.10.30.10">
    <property type="entry name" value="High mobility group box domain"/>
    <property type="match status" value="1"/>
</dbReference>